<dbReference type="PROSITE" id="PS51194">
    <property type="entry name" value="HELICASE_CTER"/>
    <property type="match status" value="1"/>
</dbReference>
<evidence type="ECO:0000256" key="3">
    <source>
        <dbReference type="ARBA" id="ARBA00022741"/>
    </source>
</evidence>
<dbReference type="SMART" id="SM00847">
    <property type="entry name" value="HA2"/>
    <property type="match status" value="1"/>
</dbReference>
<accession>A0ABD0XVX0</accession>
<evidence type="ECO:0008006" key="9">
    <source>
        <dbReference type="Google" id="ProtNLM"/>
    </source>
</evidence>
<dbReference type="EMBL" id="JBFDAA010000022">
    <property type="protein sequence ID" value="KAL1110625.1"/>
    <property type="molecule type" value="Genomic_DNA"/>
</dbReference>
<comment type="caution">
    <text evidence="7">The sequence shown here is derived from an EMBL/GenBank/DDBJ whole genome shotgun (WGS) entry which is preliminary data.</text>
</comment>
<proteinExistence type="predicted"/>
<dbReference type="PANTHER" id="PTHR18934:SF113">
    <property type="entry name" value="ATP-DEPENDENT RNA HELICASE TDRD9"/>
    <property type="match status" value="1"/>
</dbReference>
<keyword evidence="4" id="KW-0067">ATP-binding</keyword>
<dbReference type="AlphaFoldDB" id="A0ABD0XVX0"/>
<dbReference type="InterPro" id="IPR027417">
    <property type="entry name" value="P-loop_NTPase"/>
</dbReference>
<evidence type="ECO:0000256" key="4">
    <source>
        <dbReference type="ARBA" id="ARBA00022840"/>
    </source>
</evidence>
<sequence length="720" mass="81453">ILAQIDVSQVTIIKGHTGCGKTTQVPQYILDSYVNQNKHCNIVVTQPRRMAAISIAKRVCEERKWALGSIVSYKIALDKSVSEDTRLLYCTTGVLLHQLINKCSLSQYTHIIVDEVHEREQDTDFLLIILKKFLRSRGCRTKVILMSATFNTNKFSDYFSKKVNGIKIEPPIIEVEPSIRYPVYTYYIDSLVGKFPVKVPQISLDRPLIEDSAYDLACLLIEVFHTIDKSEQKQLGFIGSVLVFLPGIHEIEVMFEKLYRHNNSKNNEKWSIYPLHSSITFEEQLKVLKSVPKGHRKIILATNIAESSITVPGVKYVIDFCLRKLLVQEPETNYTSLKKAWISKSQGCQRAGRVGRVMPGRVYRLVPEQMYEEFGEECIPEMLRSPLDQTILRAKALNIGSPVSTLARALDPPDLTNIHRTVLLLKEAGALLLTSNGKYEEDDGDFTFIGRVMSVLPLDTHLSKLIILGHMFSILNDCVIMACAMAVKSMFSSPFKQQLEAYNSKLCWADSSCSDPIAFLNAYKVWRYQTNSGKFKRSGGLNEEDWAKRYFIQLQSMKEVARLVEDIHIRLKKLGIMEMGGDSKITWEDRSEKAIILKFIIAGAFYPNYFIRRPIDEKGAVKVLGGRNPFTTVYLAGMPLNQPGILYSDAIKRHFEHCGSQISVSFDGSSRVYLQFGSSKVVDSAEAMKSPPMPGNISLAVYRAIKLRHLQIPVTIHLLS</sequence>
<evidence type="ECO:0000313" key="7">
    <source>
        <dbReference type="EMBL" id="KAL1110625.1"/>
    </source>
</evidence>
<dbReference type="GO" id="GO:0005737">
    <property type="term" value="C:cytoplasm"/>
    <property type="evidence" value="ECO:0007669"/>
    <property type="project" value="UniProtKB-SubCell"/>
</dbReference>
<dbReference type="CDD" id="cd17917">
    <property type="entry name" value="DEXHc_RHA-like"/>
    <property type="match status" value="1"/>
</dbReference>
<dbReference type="Gene3D" id="1.20.120.1080">
    <property type="match status" value="1"/>
</dbReference>
<dbReference type="Pfam" id="PF00271">
    <property type="entry name" value="Helicase_C"/>
    <property type="match status" value="1"/>
</dbReference>
<dbReference type="InterPro" id="IPR001650">
    <property type="entry name" value="Helicase_C-like"/>
</dbReference>
<feature type="domain" description="Helicase C-terminal" evidence="6">
    <location>
        <begin position="219"/>
        <end position="398"/>
    </location>
</feature>
<evidence type="ECO:0000313" key="8">
    <source>
        <dbReference type="Proteomes" id="UP001558652"/>
    </source>
</evidence>
<dbReference type="InterPro" id="IPR011545">
    <property type="entry name" value="DEAD/DEAH_box_helicase_dom"/>
</dbReference>
<name>A0ABD0XVX0_9HEMI</name>
<comment type="subcellular location">
    <subcellularLocation>
        <location evidence="1">Cytoplasm</location>
    </subcellularLocation>
</comment>
<evidence type="ECO:0000256" key="2">
    <source>
        <dbReference type="ARBA" id="ARBA00022490"/>
    </source>
</evidence>
<dbReference type="Gene3D" id="3.40.50.300">
    <property type="entry name" value="P-loop containing nucleotide triphosphate hydrolases"/>
    <property type="match status" value="2"/>
</dbReference>
<keyword evidence="2" id="KW-0963">Cytoplasm</keyword>
<evidence type="ECO:0000259" key="6">
    <source>
        <dbReference type="PROSITE" id="PS51194"/>
    </source>
</evidence>
<feature type="domain" description="Helicase ATP-binding" evidence="5">
    <location>
        <begin position="2"/>
        <end position="168"/>
    </location>
</feature>
<dbReference type="InterPro" id="IPR014001">
    <property type="entry name" value="Helicase_ATP-bd"/>
</dbReference>
<dbReference type="CDD" id="cd18791">
    <property type="entry name" value="SF2_C_RHA"/>
    <property type="match status" value="1"/>
</dbReference>
<dbReference type="InterPro" id="IPR007502">
    <property type="entry name" value="Helicase-assoc_dom"/>
</dbReference>
<evidence type="ECO:0000256" key="1">
    <source>
        <dbReference type="ARBA" id="ARBA00004496"/>
    </source>
</evidence>
<dbReference type="SMART" id="SM00490">
    <property type="entry name" value="HELICc"/>
    <property type="match status" value="1"/>
</dbReference>
<reference evidence="7 8" key="1">
    <citation type="submission" date="2024-07" db="EMBL/GenBank/DDBJ databases">
        <title>Chromosome-level genome assembly of the water stick insect Ranatra chinensis (Heteroptera: Nepidae).</title>
        <authorList>
            <person name="Liu X."/>
        </authorList>
    </citation>
    <scope>NUCLEOTIDE SEQUENCE [LARGE SCALE GENOMIC DNA]</scope>
    <source>
        <strain evidence="7">Cailab_2021Rc</strain>
        <tissue evidence="7">Muscle</tissue>
    </source>
</reference>
<organism evidence="7 8">
    <name type="scientific">Ranatra chinensis</name>
    <dbReference type="NCBI Taxonomy" id="642074"/>
    <lineage>
        <taxon>Eukaryota</taxon>
        <taxon>Metazoa</taxon>
        <taxon>Ecdysozoa</taxon>
        <taxon>Arthropoda</taxon>
        <taxon>Hexapoda</taxon>
        <taxon>Insecta</taxon>
        <taxon>Pterygota</taxon>
        <taxon>Neoptera</taxon>
        <taxon>Paraneoptera</taxon>
        <taxon>Hemiptera</taxon>
        <taxon>Heteroptera</taxon>
        <taxon>Panheteroptera</taxon>
        <taxon>Nepomorpha</taxon>
        <taxon>Nepidae</taxon>
        <taxon>Ranatrinae</taxon>
        <taxon>Ranatra</taxon>
    </lineage>
</organism>
<keyword evidence="8" id="KW-1185">Reference proteome</keyword>
<dbReference type="PROSITE" id="PS51192">
    <property type="entry name" value="HELICASE_ATP_BIND_1"/>
    <property type="match status" value="1"/>
</dbReference>
<dbReference type="Pfam" id="PF00270">
    <property type="entry name" value="DEAD"/>
    <property type="match status" value="1"/>
</dbReference>
<gene>
    <name evidence="7" type="ORF">AAG570_008153</name>
</gene>
<dbReference type="Proteomes" id="UP001558652">
    <property type="component" value="Unassembled WGS sequence"/>
</dbReference>
<dbReference type="SMART" id="SM00487">
    <property type="entry name" value="DEXDc"/>
    <property type="match status" value="1"/>
</dbReference>
<protein>
    <recommendedName>
        <fullName evidence="9">ATP-dependent RNA helicase TDRD9</fullName>
    </recommendedName>
</protein>
<feature type="non-terminal residue" evidence="7">
    <location>
        <position position="1"/>
    </location>
</feature>
<evidence type="ECO:0000259" key="5">
    <source>
        <dbReference type="PROSITE" id="PS51192"/>
    </source>
</evidence>
<dbReference type="PANTHER" id="PTHR18934">
    <property type="entry name" value="ATP-DEPENDENT RNA HELICASE"/>
    <property type="match status" value="1"/>
</dbReference>
<keyword evidence="3" id="KW-0547">Nucleotide-binding</keyword>
<dbReference type="SUPFAM" id="SSF52540">
    <property type="entry name" value="P-loop containing nucleoside triphosphate hydrolases"/>
    <property type="match status" value="1"/>
</dbReference>
<dbReference type="GO" id="GO:0005524">
    <property type="term" value="F:ATP binding"/>
    <property type="evidence" value="ECO:0007669"/>
    <property type="project" value="UniProtKB-KW"/>
</dbReference>